<evidence type="ECO:0000256" key="4">
    <source>
        <dbReference type="ARBA" id="ARBA00022519"/>
    </source>
</evidence>
<feature type="transmembrane region" description="Helical" evidence="9">
    <location>
        <begin position="6"/>
        <end position="25"/>
    </location>
</feature>
<feature type="transmembrane region" description="Helical" evidence="9">
    <location>
        <begin position="67"/>
        <end position="88"/>
    </location>
</feature>
<dbReference type="HAMAP" id="MF_01901">
    <property type="entry name" value="ArgO"/>
    <property type="match status" value="1"/>
</dbReference>
<dbReference type="GO" id="GO:0061459">
    <property type="term" value="F:L-arginine transmembrane transporter activity"/>
    <property type="evidence" value="ECO:0007669"/>
    <property type="project" value="UniProtKB-UniRule"/>
</dbReference>
<feature type="transmembrane region" description="Helical" evidence="9">
    <location>
        <begin position="147"/>
        <end position="170"/>
    </location>
</feature>
<feature type="transmembrane region" description="Helical" evidence="9">
    <location>
        <begin position="182"/>
        <end position="199"/>
    </location>
</feature>
<dbReference type="PANTHER" id="PTHR30086">
    <property type="entry name" value="ARGININE EXPORTER PROTEIN ARGO"/>
    <property type="match status" value="1"/>
</dbReference>
<proteinExistence type="inferred from homology"/>
<dbReference type="AlphaFoldDB" id="A0A1Q5TVH9"/>
<dbReference type="EMBL" id="MKGQ01000006">
    <property type="protein sequence ID" value="OKP04199.1"/>
    <property type="molecule type" value="Genomic_DNA"/>
</dbReference>
<keyword evidence="3 9" id="KW-1003">Cell membrane</keyword>
<evidence type="ECO:0000256" key="5">
    <source>
        <dbReference type="ARBA" id="ARBA00022692"/>
    </source>
</evidence>
<keyword evidence="2 9" id="KW-0813">Transport</keyword>
<protein>
    <recommendedName>
        <fullName evidence="9">Arginine exporter protein ArgO</fullName>
    </recommendedName>
</protein>
<keyword evidence="11" id="KW-1185">Reference proteome</keyword>
<keyword evidence="7 9" id="KW-1133">Transmembrane helix</keyword>
<keyword evidence="5 9" id="KW-0812">Transmembrane</keyword>
<dbReference type="STRING" id="1873482.Xedl_01339"/>
<dbReference type="InterPro" id="IPR001123">
    <property type="entry name" value="LeuE-type"/>
</dbReference>
<dbReference type="InterPro" id="IPR023445">
    <property type="entry name" value="Arg_export_ArgO_enterobac"/>
</dbReference>
<comment type="similarity">
    <text evidence="9">Belongs to the LysE/ArgO transporter (TC 2.A.75) family.</text>
</comment>
<evidence type="ECO:0000256" key="3">
    <source>
        <dbReference type="ARBA" id="ARBA00022475"/>
    </source>
</evidence>
<evidence type="ECO:0000256" key="2">
    <source>
        <dbReference type="ARBA" id="ARBA00022448"/>
    </source>
</evidence>
<comment type="subcellular location">
    <subcellularLocation>
        <location evidence="1 9">Cell membrane</location>
        <topology evidence="1 9">Multi-pass membrane protein</topology>
    </subcellularLocation>
</comment>
<gene>
    <name evidence="9" type="primary">argO</name>
    <name evidence="10" type="ORF">Xedl_01339</name>
</gene>
<feature type="transmembrane region" description="Helical" evidence="9">
    <location>
        <begin position="109"/>
        <end position="127"/>
    </location>
</feature>
<evidence type="ECO:0000256" key="9">
    <source>
        <dbReference type="HAMAP-Rule" id="MF_01901"/>
    </source>
</evidence>
<comment type="catalytic activity">
    <reaction evidence="9">
        <text>L-arginine(in) = L-arginine(out)</text>
        <dbReference type="Rhea" id="RHEA:32143"/>
        <dbReference type="ChEBI" id="CHEBI:32682"/>
    </reaction>
</comment>
<reference evidence="10 11" key="1">
    <citation type="submission" date="2016-09" db="EMBL/GenBank/DDBJ databases">
        <title>Xenorhabdus thuongxuanensis sp. nov. and Xenorhabdus eapokensis sp. nov., isolated from Steinernema species.</title>
        <authorList>
            <person name="Kaempfer P."/>
            <person name="Tobias N.J."/>
            <person name="Phan Ke L."/>
            <person name="Bode H.B."/>
            <person name="Glaeser S.P."/>
        </authorList>
    </citation>
    <scope>NUCLEOTIDE SEQUENCE [LARGE SCALE GENOMIC DNA]</scope>
    <source>
        <strain evidence="10 11">DL20</strain>
    </source>
</reference>
<evidence type="ECO:0000256" key="8">
    <source>
        <dbReference type="ARBA" id="ARBA00023136"/>
    </source>
</evidence>
<evidence type="ECO:0000313" key="11">
    <source>
        <dbReference type="Proteomes" id="UP000186268"/>
    </source>
</evidence>
<organism evidence="10 11">
    <name type="scientific">Xenorhabdus eapokensis</name>
    <dbReference type="NCBI Taxonomy" id="1873482"/>
    <lineage>
        <taxon>Bacteria</taxon>
        <taxon>Pseudomonadati</taxon>
        <taxon>Pseudomonadota</taxon>
        <taxon>Gammaproteobacteria</taxon>
        <taxon>Enterobacterales</taxon>
        <taxon>Morganellaceae</taxon>
        <taxon>Xenorhabdus</taxon>
    </lineage>
</organism>
<dbReference type="OrthoDB" id="5638726at2"/>
<evidence type="ECO:0000313" key="10">
    <source>
        <dbReference type="EMBL" id="OKP04199.1"/>
    </source>
</evidence>
<dbReference type="NCBIfam" id="NF006801">
    <property type="entry name" value="PRK09304.1"/>
    <property type="match status" value="1"/>
</dbReference>
<dbReference type="Proteomes" id="UP000186268">
    <property type="component" value="Unassembled WGS sequence"/>
</dbReference>
<dbReference type="RefSeq" id="WP_074023037.1">
    <property type="nucleotide sequence ID" value="NZ_CAWNAG010000169.1"/>
</dbReference>
<name>A0A1Q5TVH9_9GAMM</name>
<feature type="transmembrane region" description="Helical" evidence="9">
    <location>
        <begin position="37"/>
        <end position="61"/>
    </location>
</feature>
<accession>A0A1Q5TVH9</accession>
<dbReference type="PANTHER" id="PTHR30086:SF20">
    <property type="entry name" value="ARGININE EXPORTER PROTEIN ARGO-RELATED"/>
    <property type="match status" value="1"/>
</dbReference>
<evidence type="ECO:0000256" key="1">
    <source>
        <dbReference type="ARBA" id="ARBA00004651"/>
    </source>
</evidence>
<keyword evidence="4" id="KW-0997">Cell inner membrane</keyword>
<comment type="function">
    <text evidence="9">Involved in the export of arginine. Important to control the intracellular level of arginine and the correct balance between arginine and lysine.</text>
</comment>
<sequence length="213" mass="23773">MLSTFIEGFFLSAAMILPLGPQNVFVMQQGSRKQFHLMSATLCSTSDALLIIAGIFGGSALLGQSVLLLQAVTWGGVAFLLWYGWGAFRTALSAEVELSRTEKIVQSRWRVIVTLFAVTWLNPHVYLDTIVVLGSIGGQLSAELRPWFTTGAVMASISWFFMLSCLSAWFAPVLNRPRAQRIINIFVGCVMWYIAWSLIKQGYRFFIDDKFAL</sequence>
<comment type="caution">
    <text evidence="10">The sequence shown here is derived from an EMBL/GenBank/DDBJ whole genome shotgun (WGS) entry which is preliminary data.</text>
</comment>
<dbReference type="Pfam" id="PF01810">
    <property type="entry name" value="LysE"/>
    <property type="match status" value="1"/>
</dbReference>
<keyword evidence="8 9" id="KW-0472">Membrane</keyword>
<evidence type="ECO:0000256" key="7">
    <source>
        <dbReference type="ARBA" id="ARBA00022989"/>
    </source>
</evidence>
<evidence type="ECO:0000256" key="6">
    <source>
        <dbReference type="ARBA" id="ARBA00022970"/>
    </source>
</evidence>
<keyword evidence="6 9" id="KW-0029">Amino-acid transport</keyword>
<dbReference type="GO" id="GO:0005886">
    <property type="term" value="C:plasma membrane"/>
    <property type="evidence" value="ECO:0007669"/>
    <property type="project" value="UniProtKB-SubCell"/>
</dbReference>